<feature type="domain" description="Methyltransferase" evidence="1">
    <location>
        <begin position="48"/>
        <end position="120"/>
    </location>
</feature>
<dbReference type="InterPro" id="IPR041698">
    <property type="entry name" value="Methyltransf_25"/>
</dbReference>
<evidence type="ECO:0000313" key="2">
    <source>
        <dbReference type="EMBL" id="MBT8797852.1"/>
    </source>
</evidence>
<name>A0ABS5XTJ4_9MICO</name>
<protein>
    <submittedName>
        <fullName evidence="2">Methyltransferase domain-containing protein</fullName>
    </submittedName>
</protein>
<dbReference type="Gene3D" id="3.40.50.150">
    <property type="entry name" value="Vaccinia Virus protein VP39"/>
    <property type="match status" value="1"/>
</dbReference>
<dbReference type="CDD" id="cd02440">
    <property type="entry name" value="AdoMet_MTases"/>
    <property type="match status" value="1"/>
</dbReference>
<dbReference type="EMBL" id="JAFLHG010000005">
    <property type="protein sequence ID" value="MBT8797852.1"/>
    <property type="molecule type" value="Genomic_DNA"/>
</dbReference>
<accession>A0ABS5XTJ4</accession>
<keyword evidence="3" id="KW-1185">Reference proteome</keyword>
<dbReference type="GO" id="GO:0032259">
    <property type="term" value="P:methylation"/>
    <property type="evidence" value="ECO:0007669"/>
    <property type="project" value="UniProtKB-KW"/>
</dbReference>
<evidence type="ECO:0000313" key="3">
    <source>
        <dbReference type="Proteomes" id="UP000740605"/>
    </source>
</evidence>
<dbReference type="InterPro" id="IPR029063">
    <property type="entry name" value="SAM-dependent_MTases_sf"/>
</dbReference>
<dbReference type="GO" id="GO:0008168">
    <property type="term" value="F:methyltransferase activity"/>
    <property type="evidence" value="ECO:0007669"/>
    <property type="project" value="UniProtKB-KW"/>
</dbReference>
<evidence type="ECO:0000259" key="1">
    <source>
        <dbReference type="Pfam" id="PF13649"/>
    </source>
</evidence>
<dbReference type="Pfam" id="PF13649">
    <property type="entry name" value="Methyltransf_25"/>
    <property type="match status" value="1"/>
</dbReference>
<dbReference type="SUPFAM" id="SSF53335">
    <property type="entry name" value="S-adenosyl-L-methionine-dependent methyltransferases"/>
    <property type="match status" value="1"/>
</dbReference>
<dbReference type="RefSeq" id="WP_215487089.1">
    <property type="nucleotide sequence ID" value="NZ_BAAAPJ010000005.1"/>
</dbReference>
<reference evidence="2 3" key="1">
    <citation type="submission" date="2021-03" db="EMBL/GenBank/DDBJ databases">
        <title>Microbacterium pauli sp. nov., isolated from microfiltered milk.</title>
        <authorList>
            <person name="Bellassi P."/>
            <person name="Fontana A."/>
            <person name="Callegari M.L."/>
            <person name="Lorenzo M."/>
            <person name="Cappa F."/>
        </authorList>
    </citation>
    <scope>NUCLEOTIDE SEQUENCE [LARGE SCALE GENOMIC DNA]</scope>
    <source>
        <strain evidence="2 3">DSM 18909</strain>
    </source>
</reference>
<keyword evidence="2" id="KW-0808">Transferase</keyword>
<keyword evidence="2" id="KW-0489">Methyltransferase</keyword>
<gene>
    <name evidence="2" type="ORF">J0P97_07175</name>
</gene>
<comment type="caution">
    <text evidence="2">The sequence shown here is derived from an EMBL/GenBank/DDBJ whole genome shotgun (WGS) entry which is preliminary data.</text>
</comment>
<organism evidence="2 3">
    <name type="scientific">Microbacterium flavum</name>
    <dbReference type="NCBI Taxonomy" id="415216"/>
    <lineage>
        <taxon>Bacteria</taxon>
        <taxon>Bacillati</taxon>
        <taxon>Actinomycetota</taxon>
        <taxon>Actinomycetes</taxon>
        <taxon>Micrococcales</taxon>
        <taxon>Microbacteriaceae</taxon>
        <taxon>Microbacterium</taxon>
    </lineage>
</organism>
<proteinExistence type="predicted"/>
<sequence>MNATPSNEAFWENHYARGTSSPASTPPRPNDALVHLLDTLDIRPGRALELGAGSGGDAIWLAGQGWQVTAADISATAVARLSELANALGLSGNLHAVRHDLARSMPPAPFDLIYACYLHTPVDIGRPGILRRAGGLMSLGGTLIVVDHASTAPWSWAHPDTRYPAPEQTYATFGLGDDWEPLLLTARERIATGPDGETARVTDNLIVARCIDDAHRGPSSTPL</sequence>
<dbReference type="Proteomes" id="UP000740605">
    <property type="component" value="Unassembled WGS sequence"/>
</dbReference>